<name>A0A7S4AUN4_9STRA</name>
<dbReference type="AlphaFoldDB" id="A0A7S4AUN4"/>
<evidence type="ECO:0000256" key="2">
    <source>
        <dbReference type="SAM" id="SignalP"/>
    </source>
</evidence>
<protein>
    <submittedName>
        <fullName evidence="3">Uncharacterized protein</fullName>
    </submittedName>
</protein>
<reference evidence="3" key="1">
    <citation type="submission" date="2021-01" db="EMBL/GenBank/DDBJ databases">
        <authorList>
            <person name="Corre E."/>
            <person name="Pelletier E."/>
            <person name="Niang G."/>
            <person name="Scheremetjew M."/>
            <person name="Finn R."/>
            <person name="Kale V."/>
            <person name="Holt S."/>
            <person name="Cochrane G."/>
            <person name="Meng A."/>
            <person name="Brown T."/>
            <person name="Cohen L."/>
        </authorList>
    </citation>
    <scope>NUCLEOTIDE SEQUENCE</scope>
    <source>
        <strain evidence="3">10249 10 AB</strain>
    </source>
</reference>
<organism evidence="3">
    <name type="scientific">Pseudo-nitzschia australis</name>
    <dbReference type="NCBI Taxonomy" id="44445"/>
    <lineage>
        <taxon>Eukaryota</taxon>
        <taxon>Sar</taxon>
        <taxon>Stramenopiles</taxon>
        <taxon>Ochrophyta</taxon>
        <taxon>Bacillariophyta</taxon>
        <taxon>Bacillariophyceae</taxon>
        <taxon>Bacillariophycidae</taxon>
        <taxon>Bacillariales</taxon>
        <taxon>Bacillariaceae</taxon>
        <taxon>Pseudo-nitzschia</taxon>
    </lineage>
</organism>
<feature type="region of interest" description="Disordered" evidence="1">
    <location>
        <begin position="403"/>
        <end position="424"/>
    </location>
</feature>
<dbReference type="SUPFAM" id="SSF47323">
    <property type="entry name" value="Anticodon-binding domain of a subclass of class I aminoacyl-tRNA synthetases"/>
    <property type="match status" value="5"/>
</dbReference>
<dbReference type="Gene3D" id="1.20.120.1910">
    <property type="entry name" value="Cysteine-tRNA ligase, C-terminal anti-codon recognition domain"/>
    <property type="match status" value="4"/>
</dbReference>
<dbReference type="GO" id="GO:0004812">
    <property type="term" value="F:aminoacyl-tRNA ligase activity"/>
    <property type="evidence" value="ECO:0007669"/>
    <property type="project" value="InterPro"/>
</dbReference>
<dbReference type="EMBL" id="HBIX01029226">
    <property type="protein sequence ID" value="CAE0726902.1"/>
    <property type="molecule type" value="Transcribed_RNA"/>
</dbReference>
<feature type="chain" id="PRO_5031465226" evidence="2">
    <location>
        <begin position="21"/>
        <end position="545"/>
    </location>
</feature>
<evidence type="ECO:0000256" key="1">
    <source>
        <dbReference type="SAM" id="MobiDB-lite"/>
    </source>
</evidence>
<proteinExistence type="predicted"/>
<accession>A0A7S4AUN4</accession>
<dbReference type="GO" id="GO:0006418">
    <property type="term" value="P:tRNA aminoacylation for protein translation"/>
    <property type="evidence" value="ECO:0007669"/>
    <property type="project" value="InterPro"/>
</dbReference>
<gene>
    <name evidence="3" type="ORF">PAUS00366_LOCUS19662</name>
</gene>
<evidence type="ECO:0000313" key="3">
    <source>
        <dbReference type="EMBL" id="CAE0726902.1"/>
    </source>
</evidence>
<keyword evidence="2" id="KW-0732">Signal</keyword>
<dbReference type="InterPro" id="IPR009080">
    <property type="entry name" value="tRNAsynth_Ia_anticodon-bd"/>
</dbReference>
<dbReference type="GO" id="GO:0005524">
    <property type="term" value="F:ATP binding"/>
    <property type="evidence" value="ECO:0007669"/>
    <property type="project" value="InterPro"/>
</dbReference>
<feature type="signal peptide" evidence="2">
    <location>
        <begin position="1"/>
        <end position="20"/>
    </location>
</feature>
<sequence>MMNTIGSSTILSTLLVLVVASCYPACVAPFLIRDASHTTANFPVAQSRAAPILTALAASETNDGHDEYDDFYDDFDPSDYEIYDKGSQSSFDDYQYTRDADVDNSQVDVEAVNNLISKRSEMRMARQYDDADKILDDLLENFGVLVRDKDRKWRTGCSQNEIDSNWLYQSSKQGGGSSKNRKDFGPNGHDYVYASDAGPSIASISEEKINELLAQLLSFKFSRDYDGADAIQVELLSAGVVVDGKARKWRADGKYFSNFAPNKYQMSPHAYDVSGDLDEIEKLMSERALARAERLFKRSDEIRDELLKRFNVRINDKLLLWSVGGEQTWGKTYEPFTMSDRSEVPSDVQWVEKLIKERDLARGNRDFVTADKIRRQLLDENIAVDDKKRIWYVSRTTKTSGKNVLNSRDLSPCTRRGDSPLSPGELNEIENLVNERDEHKRKKRYQNADAIRSQLLKNYGVKVDDNAREWYIAGTEYRMAQNVAAMDEETRSKIEQKIQARTLARGERDYEKADTIKKELYATYNVGIDDNVKEWYVVKKKKKSW</sequence>